<dbReference type="InterPro" id="IPR041382">
    <property type="entry name" value="SH3_16"/>
</dbReference>
<comment type="similarity">
    <text evidence="1">Belongs to the peptidase C40 family.</text>
</comment>
<dbReference type="Gene3D" id="2.30.30.40">
    <property type="entry name" value="SH3 Domains"/>
    <property type="match status" value="1"/>
</dbReference>
<proteinExistence type="inferred from homology"/>
<keyword evidence="7" id="KW-1185">Reference proteome</keyword>
<dbReference type="Pfam" id="PF18348">
    <property type="entry name" value="SH3_16"/>
    <property type="match status" value="1"/>
</dbReference>
<evidence type="ECO:0000313" key="6">
    <source>
        <dbReference type="EMBL" id="ADY52281.1"/>
    </source>
</evidence>
<dbReference type="PANTHER" id="PTHR47053:SF1">
    <property type="entry name" value="MUREIN DD-ENDOPEPTIDASE MEPH-RELATED"/>
    <property type="match status" value="1"/>
</dbReference>
<dbReference type="RefSeq" id="WP_013632772.1">
    <property type="nucleotide sequence ID" value="NC_015177.1"/>
</dbReference>
<evidence type="ECO:0000256" key="4">
    <source>
        <dbReference type="ARBA" id="ARBA00022807"/>
    </source>
</evidence>
<evidence type="ECO:0000256" key="2">
    <source>
        <dbReference type="ARBA" id="ARBA00022670"/>
    </source>
</evidence>
<dbReference type="InterPro" id="IPR000064">
    <property type="entry name" value="NLP_P60_dom"/>
</dbReference>
<evidence type="ECO:0000256" key="1">
    <source>
        <dbReference type="ARBA" id="ARBA00007074"/>
    </source>
</evidence>
<dbReference type="PROSITE" id="PS51935">
    <property type="entry name" value="NLPC_P60"/>
    <property type="match status" value="1"/>
</dbReference>
<dbReference type="InterPro" id="IPR038765">
    <property type="entry name" value="Papain-like_cys_pep_sf"/>
</dbReference>
<organism evidence="6 7">
    <name type="scientific">Pseudopedobacter saltans (strain ATCC 51119 / DSM 12145 / JCM 21818 / CCUG 39354 / LMG 10337 / NBRC 100064 / NCIMB 13643)</name>
    <name type="common">Pedobacter saltans</name>
    <dbReference type="NCBI Taxonomy" id="762903"/>
    <lineage>
        <taxon>Bacteria</taxon>
        <taxon>Pseudomonadati</taxon>
        <taxon>Bacteroidota</taxon>
        <taxon>Sphingobacteriia</taxon>
        <taxon>Sphingobacteriales</taxon>
        <taxon>Sphingobacteriaceae</taxon>
        <taxon>Pseudopedobacter</taxon>
    </lineage>
</organism>
<keyword evidence="3" id="KW-0378">Hydrolase</keyword>
<dbReference type="InterPro" id="IPR051202">
    <property type="entry name" value="Peptidase_C40"/>
</dbReference>
<evidence type="ECO:0000313" key="7">
    <source>
        <dbReference type="Proteomes" id="UP000000310"/>
    </source>
</evidence>
<dbReference type="MEROPS" id="C40.009"/>
<dbReference type="KEGG" id="psn:Pedsa_1724"/>
<evidence type="ECO:0000259" key="5">
    <source>
        <dbReference type="PROSITE" id="PS51935"/>
    </source>
</evidence>
<dbReference type="EMBL" id="CP002545">
    <property type="protein sequence ID" value="ADY52281.1"/>
    <property type="molecule type" value="Genomic_DNA"/>
</dbReference>
<dbReference type="Pfam" id="PF00877">
    <property type="entry name" value="NLPC_P60"/>
    <property type="match status" value="1"/>
</dbReference>
<reference evidence="7" key="2">
    <citation type="submission" date="2011-02" db="EMBL/GenBank/DDBJ databases">
        <title>The complete genome of Pedobacter saltans DSM 12145.</title>
        <authorList>
            <consortium name="US DOE Joint Genome Institute (JGI-PGF)"/>
            <person name="Lucas S."/>
            <person name="Copeland A."/>
            <person name="Lapidus A."/>
            <person name="Bruce D."/>
            <person name="Goodwin L."/>
            <person name="Pitluck S."/>
            <person name="Kyrpides N."/>
            <person name="Mavromatis K."/>
            <person name="Pagani I."/>
            <person name="Ivanova N."/>
            <person name="Ovchinnikova G."/>
            <person name="Lu M."/>
            <person name="Detter J.C."/>
            <person name="Han C."/>
            <person name="Land M."/>
            <person name="Hauser L."/>
            <person name="Markowitz V."/>
            <person name="Cheng J.-F."/>
            <person name="Hugenholtz P."/>
            <person name="Woyke T."/>
            <person name="Wu D."/>
            <person name="Tindall B."/>
            <person name="Pomrenke H.G."/>
            <person name="Brambilla E."/>
            <person name="Klenk H.-P."/>
            <person name="Eisen J.A."/>
        </authorList>
    </citation>
    <scope>NUCLEOTIDE SEQUENCE [LARGE SCALE GENOMIC DNA]</scope>
    <source>
        <strain evidence="7">ATCC 51119 / DSM 12145 / JCM 21818 / LMG 10337 / NBRC 100064 / NCIMB 13643</strain>
    </source>
</reference>
<protein>
    <submittedName>
        <fullName evidence="6">NLP/P60 protein</fullName>
    </submittedName>
</protein>
<dbReference type="AlphaFoldDB" id="F0S7M1"/>
<dbReference type="OrthoDB" id="9813368at2"/>
<feature type="domain" description="NlpC/P60" evidence="5">
    <location>
        <begin position="131"/>
        <end position="259"/>
    </location>
</feature>
<accession>F0S7M1</accession>
<dbReference type="PANTHER" id="PTHR47053">
    <property type="entry name" value="MUREIN DD-ENDOPEPTIDASE MEPH-RELATED"/>
    <property type="match status" value="1"/>
</dbReference>
<name>F0S7M1_PSESL</name>
<keyword evidence="4" id="KW-0788">Thiol protease</keyword>
<dbReference type="GO" id="GO:0006508">
    <property type="term" value="P:proteolysis"/>
    <property type="evidence" value="ECO:0007669"/>
    <property type="project" value="UniProtKB-KW"/>
</dbReference>
<dbReference type="SUPFAM" id="SSF54001">
    <property type="entry name" value="Cysteine proteinases"/>
    <property type="match status" value="1"/>
</dbReference>
<dbReference type="GO" id="GO:0008234">
    <property type="term" value="F:cysteine-type peptidase activity"/>
    <property type="evidence" value="ECO:0007669"/>
    <property type="project" value="UniProtKB-KW"/>
</dbReference>
<evidence type="ECO:0000256" key="3">
    <source>
        <dbReference type="ARBA" id="ARBA00022801"/>
    </source>
</evidence>
<dbReference type="Proteomes" id="UP000000310">
    <property type="component" value="Chromosome"/>
</dbReference>
<dbReference type="Gene3D" id="3.90.1720.10">
    <property type="entry name" value="endopeptidase domain like (from Nostoc punctiforme)"/>
    <property type="match status" value="1"/>
</dbReference>
<gene>
    <name evidence="6" type="ordered locus">Pedsa_1724</name>
</gene>
<keyword evidence="2" id="KW-0645">Protease</keyword>
<dbReference type="HOGENOM" id="CLU_016043_13_2_10"/>
<dbReference type="eggNOG" id="COG0791">
    <property type="taxonomic scope" value="Bacteria"/>
</dbReference>
<reference evidence="6 7" key="1">
    <citation type="journal article" date="2011" name="Stand. Genomic Sci.">
        <title>Complete genome sequence of the gliding, heparinolytic Pedobacter saltans type strain (113).</title>
        <authorList>
            <person name="Liolios K."/>
            <person name="Sikorski J."/>
            <person name="Lu M."/>
            <person name="Nolan M."/>
            <person name="Lapidus A."/>
            <person name="Lucas S."/>
            <person name="Hammon N."/>
            <person name="Deshpande S."/>
            <person name="Cheng J.F."/>
            <person name="Tapia R."/>
            <person name="Han C."/>
            <person name="Goodwin L."/>
            <person name="Pitluck S."/>
            <person name="Huntemann M."/>
            <person name="Ivanova N."/>
            <person name="Pagani I."/>
            <person name="Mavromatis K."/>
            <person name="Ovchinikova G."/>
            <person name="Pati A."/>
            <person name="Chen A."/>
            <person name="Palaniappan K."/>
            <person name="Land M."/>
            <person name="Hauser L."/>
            <person name="Brambilla E.M."/>
            <person name="Kotsyurbenko O."/>
            <person name="Rohde M."/>
            <person name="Tindall B.J."/>
            <person name="Abt B."/>
            <person name="Goker M."/>
            <person name="Detter J.C."/>
            <person name="Woyke T."/>
            <person name="Bristow J."/>
            <person name="Eisen J.A."/>
            <person name="Markowitz V."/>
            <person name="Hugenholtz P."/>
            <person name="Klenk H.P."/>
            <person name="Kyrpides N.C."/>
        </authorList>
    </citation>
    <scope>NUCLEOTIDE SEQUENCE [LARGE SCALE GENOMIC DNA]</scope>
    <source>
        <strain evidence="7">ATCC 51119 / DSM 12145 / JCM 21818 / LMG 10337 / NBRC 100064 / NCIMB 13643</strain>
    </source>
</reference>
<sequence>MINSKASTFLAVIPVRAEASHRSEIISQVLFGEYLDVLDKNGEWIRIKTLYDDYEGWVDEKQIVYVGEEDLSIKLTNVFGQFVIKNQTDNKVFLPLGASLPINKQGQVQIAQHIYDITSENVRHVMKPDISTFKEHILDIAKQFLDVPYLWGGRTHFGIDCSGFSQIVYKVCGIKIKRDAWQQAEQGKLVDFLSQSQTGDLAFFDNEEGRITHVGIMINNNLIIHASGRVKIDLIDDQGIFSSDLKRYSHKLRIIKRYI</sequence>